<accession>D2VSX6</accession>
<dbReference type="GeneID" id="8854537"/>
<reference evidence="1 2" key="1">
    <citation type="journal article" date="2010" name="Cell">
        <title>The genome of Naegleria gruberi illuminates early eukaryotic versatility.</title>
        <authorList>
            <person name="Fritz-Laylin L.K."/>
            <person name="Prochnik S.E."/>
            <person name="Ginger M.L."/>
            <person name="Dacks J.B."/>
            <person name="Carpenter M.L."/>
            <person name="Field M.C."/>
            <person name="Kuo A."/>
            <person name="Paredez A."/>
            <person name="Chapman J."/>
            <person name="Pham J."/>
            <person name="Shu S."/>
            <person name="Neupane R."/>
            <person name="Cipriano M."/>
            <person name="Mancuso J."/>
            <person name="Tu H."/>
            <person name="Salamov A."/>
            <person name="Lindquist E."/>
            <person name="Shapiro H."/>
            <person name="Lucas S."/>
            <person name="Grigoriev I.V."/>
            <person name="Cande W.Z."/>
            <person name="Fulton C."/>
            <person name="Rokhsar D.S."/>
            <person name="Dawson S.C."/>
        </authorList>
    </citation>
    <scope>NUCLEOTIDE SEQUENCE [LARGE SCALE GENOMIC DNA]</scope>
    <source>
        <strain evidence="1 2">NEG-M</strain>
    </source>
</reference>
<dbReference type="Proteomes" id="UP000006671">
    <property type="component" value="Unassembled WGS sequence"/>
</dbReference>
<dbReference type="VEuPathDB" id="AmoebaDB:NAEGRDRAFT_72096"/>
<proteinExistence type="predicted"/>
<keyword evidence="2" id="KW-1185">Reference proteome</keyword>
<gene>
    <name evidence="1" type="ORF">NAEGRDRAFT_72096</name>
</gene>
<sequence>MAAIMGDHVYIPDKKLGVVVLNLSNGARNEVMEQLVPQIEDGIGIVFASETEMILSRSGSLELWTRPSYDISEKWSLQVKREAAKERGYLFLFNMAYERSSELLYVLDCDIMRVSVIGKNTLDIIKTFGEDLNLTSICIDEEKGHLYCCYNNIVIYN</sequence>
<organism evidence="2">
    <name type="scientific">Naegleria gruberi</name>
    <name type="common">Amoeba</name>
    <dbReference type="NCBI Taxonomy" id="5762"/>
    <lineage>
        <taxon>Eukaryota</taxon>
        <taxon>Discoba</taxon>
        <taxon>Heterolobosea</taxon>
        <taxon>Tetramitia</taxon>
        <taxon>Eutetramitia</taxon>
        <taxon>Vahlkampfiidae</taxon>
        <taxon>Naegleria</taxon>
    </lineage>
</organism>
<dbReference type="InterPro" id="IPR011044">
    <property type="entry name" value="Quino_amine_DH_bsu"/>
</dbReference>
<evidence type="ECO:0000313" key="1">
    <source>
        <dbReference type="EMBL" id="EFC39981.1"/>
    </source>
</evidence>
<dbReference type="InParanoid" id="D2VSX6"/>
<protein>
    <submittedName>
        <fullName evidence="1">Predicted protein</fullName>
    </submittedName>
</protein>
<dbReference type="EMBL" id="GG738895">
    <property type="protein sequence ID" value="EFC39981.1"/>
    <property type="molecule type" value="Genomic_DNA"/>
</dbReference>
<name>D2VSX6_NAEGR</name>
<dbReference type="AlphaFoldDB" id="D2VSX6"/>
<evidence type="ECO:0000313" key="2">
    <source>
        <dbReference type="Proteomes" id="UP000006671"/>
    </source>
</evidence>
<dbReference type="RefSeq" id="XP_002672725.1">
    <property type="nucleotide sequence ID" value="XM_002672679.1"/>
</dbReference>
<dbReference type="KEGG" id="ngr:NAEGRDRAFT_72096"/>
<dbReference type="SUPFAM" id="SSF50969">
    <property type="entry name" value="YVTN repeat-like/Quinoprotein amine dehydrogenase"/>
    <property type="match status" value="1"/>
</dbReference>